<evidence type="ECO:0000313" key="13">
    <source>
        <dbReference type="Proteomes" id="UP000198855"/>
    </source>
</evidence>
<feature type="binding site" evidence="9">
    <location>
        <begin position="181"/>
        <end position="182"/>
    </location>
    <ligand>
        <name>alpha-D-glucose 1-phosphate</name>
        <dbReference type="ChEBI" id="CHEBI:58601"/>
    </ligand>
</feature>
<dbReference type="Pfam" id="PF24894">
    <property type="entry name" value="Hexapep_GlmU"/>
    <property type="match status" value="1"/>
</dbReference>
<evidence type="ECO:0000256" key="4">
    <source>
        <dbReference type="ARBA" id="ARBA00022695"/>
    </source>
</evidence>
<feature type="binding site" evidence="9">
    <location>
        <position position="166"/>
    </location>
    <ligand>
        <name>alpha-D-glucose 1-phosphate</name>
        <dbReference type="ChEBI" id="CHEBI:58601"/>
    </ligand>
</feature>
<dbReference type="EMBL" id="FOMT01000005">
    <property type="protein sequence ID" value="SFF01092.1"/>
    <property type="molecule type" value="Genomic_DNA"/>
</dbReference>
<dbReference type="GO" id="GO:0005978">
    <property type="term" value="P:glycogen biosynthetic process"/>
    <property type="evidence" value="ECO:0007669"/>
    <property type="project" value="UniProtKB-UniRule"/>
</dbReference>
<keyword evidence="5 9" id="KW-0547">Nucleotide-binding</keyword>
<feature type="site" description="Could play a key role in the communication between the regulatory and the substrate sites" evidence="9">
    <location>
        <position position="61"/>
    </location>
</feature>
<dbReference type="RefSeq" id="WP_091188880.1">
    <property type="nucleotide sequence ID" value="NZ_FOMT01000005.1"/>
</dbReference>
<dbReference type="Gene3D" id="2.160.10.10">
    <property type="entry name" value="Hexapeptide repeat proteins"/>
    <property type="match status" value="1"/>
</dbReference>
<dbReference type="PROSITE" id="PS00809">
    <property type="entry name" value="ADP_GLC_PYROPHOSPH_2"/>
    <property type="match status" value="1"/>
</dbReference>
<dbReference type="InterPro" id="IPR023049">
    <property type="entry name" value="GlgC_bac"/>
</dbReference>
<evidence type="ECO:0000256" key="8">
    <source>
        <dbReference type="ARBA" id="ARBA00023277"/>
    </source>
</evidence>
<evidence type="ECO:0000256" key="5">
    <source>
        <dbReference type="ARBA" id="ARBA00022741"/>
    </source>
</evidence>
<dbReference type="PROSITE" id="PS00810">
    <property type="entry name" value="ADP_GLC_PYROPHOSPH_3"/>
    <property type="match status" value="1"/>
</dbReference>
<dbReference type="PANTHER" id="PTHR43523:SF2">
    <property type="entry name" value="GLUCOSE-1-PHOSPHATE ADENYLYLTRANSFERASE"/>
    <property type="match status" value="1"/>
</dbReference>
<keyword evidence="4 9" id="KW-0548">Nucleotidyltransferase</keyword>
<dbReference type="STRING" id="1045775.SAMN05216378_4727"/>
<evidence type="ECO:0000256" key="7">
    <source>
        <dbReference type="ARBA" id="ARBA00023056"/>
    </source>
</evidence>
<feature type="domain" description="Glucose-1-phosphate adenylyltransferase/Bifunctional protein GlmU-like C-terminal hexapeptide" evidence="11">
    <location>
        <begin position="292"/>
        <end position="363"/>
    </location>
</feature>
<dbReference type="InterPro" id="IPR011831">
    <property type="entry name" value="ADP-Glc_PPase"/>
</dbReference>
<dbReference type="Pfam" id="PF00483">
    <property type="entry name" value="NTP_transferase"/>
    <property type="match status" value="1"/>
</dbReference>
<dbReference type="GO" id="GO:0005524">
    <property type="term" value="F:ATP binding"/>
    <property type="evidence" value="ECO:0007669"/>
    <property type="project" value="UniProtKB-KW"/>
</dbReference>
<keyword evidence="7 9" id="KW-0320">Glycogen biosynthesis</keyword>
<feature type="domain" description="Nucleotidyl transferase" evidence="10">
    <location>
        <begin position="9"/>
        <end position="262"/>
    </location>
</feature>
<evidence type="ECO:0000313" key="12">
    <source>
        <dbReference type="EMBL" id="SFF01092.1"/>
    </source>
</evidence>
<dbReference type="InterPro" id="IPR005835">
    <property type="entry name" value="NTP_transferase_dom"/>
</dbReference>
<dbReference type="SUPFAM" id="SSF53448">
    <property type="entry name" value="Nucleotide-diphospho-sugar transferases"/>
    <property type="match status" value="1"/>
</dbReference>
<comment type="function">
    <text evidence="9">Involved in the biosynthesis of ADP-glucose, a building block required for the elongation reactions to produce glycogen. Catalyzes the reaction between ATP and alpha-D-glucose 1-phosphate (G1P) to produce pyrophosphate and ADP-Glc.</text>
</comment>
<dbReference type="CDD" id="cd02508">
    <property type="entry name" value="ADP_Glucose_PP"/>
    <property type="match status" value="1"/>
</dbReference>
<comment type="pathway">
    <text evidence="9">Glycan biosynthesis; glycogen biosynthesis.</text>
</comment>
<keyword evidence="2 9" id="KW-0321">Glycogen metabolism</keyword>
<keyword evidence="6 9" id="KW-0067">ATP-binding</keyword>
<evidence type="ECO:0000259" key="10">
    <source>
        <dbReference type="Pfam" id="PF00483"/>
    </source>
</evidence>
<evidence type="ECO:0000256" key="1">
    <source>
        <dbReference type="ARBA" id="ARBA00010443"/>
    </source>
</evidence>
<dbReference type="InterPro" id="IPR011004">
    <property type="entry name" value="Trimer_LpxA-like_sf"/>
</dbReference>
<dbReference type="InterPro" id="IPR056818">
    <property type="entry name" value="GlmU/GlgC-like_hexapep"/>
</dbReference>
<dbReference type="CDD" id="cd04651">
    <property type="entry name" value="LbH_G1P_AT_C"/>
    <property type="match status" value="1"/>
</dbReference>
<evidence type="ECO:0000256" key="3">
    <source>
        <dbReference type="ARBA" id="ARBA00022679"/>
    </source>
</evidence>
<gene>
    <name evidence="9" type="primary">glgC</name>
    <name evidence="12" type="ORF">SAMN05216378_4727</name>
</gene>
<feature type="site" description="Could play a key role in the communication between the regulatory and the substrate sites" evidence="9">
    <location>
        <position position="100"/>
    </location>
</feature>
<evidence type="ECO:0000256" key="2">
    <source>
        <dbReference type="ARBA" id="ARBA00022600"/>
    </source>
</evidence>
<dbReference type="NCBIfam" id="NF003670">
    <property type="entry name" value="PRK05293.1"/>
    <property type="match status" value="1"/>
</dbReference>
<keyword evidence="13" id="KW-1185">Reference proteome</keyword>
<name>A0A1I2F703_9BACL</name>
<proteinExistence type="inferred from homology"/>
<evidence type="ECO:0000256" key="6">
    <source>
        <dbReference type="ARBA" id="ARBA00022840"/>
    </source>
</evidence>
<dbReference type="SUPFAM" id="SSF51161">
    <property type="entry name" value="Trimeric LpxA-like enzymes"/>
    <property type="match status" value="1"/>
</dbReference>
<feature type="binding site" evidence="9">
    <location>
        <position position="101"/>
    </location>
    <ligand>
        <name>alpha-D-glucose 1-phosphate</name>
        <dbReference type="ChEBI" id="CHEBI:58601"/>
    </ligand>
</feature>
<dbReference type="HAMAP" id="MF_00624">
    <property type="entry name" value="GlgC"/>
    <property type="match status" value="1"/>
</dbReference>
<comment type="catalytic activity">
    <reaction evidence="9">
        <text>alpha-D-glucose 1-phosphate + ATP + H(+) = ADP-alpha-D-glucose + diphosphate</text>
        <dbReference type="Rhea" id="RHEA:12120"/>
        <dbReference type="ChEBI" id="CHEBI:15378"/>
        <dbReference type="ChEBI" id="CHEBI:30616"/>
        <dbReference type="ChEBI" id="CHEBI:33019"/>
        <dbReference type="ChEBI" id="CHEBI:57498"/>
        <dbReference type="ChEBI" id="CHEBI:58601"/>
        <dbReference type="EC" id="2.7.7.27"/>
    </reaction>
</comment>
<evidence type="ECO:0000256" key="9">
    <source>
        <dbReference type="HAMAP-Rule" id="MF_00624"/>
    </source>
</evidence>
<feature type="binding site" evidence="9">
    <location>
        <position position="192"/>
    </location>
    <ligand>
        <name>alpha-D-glucose 1-phosphate</name>
        <dbReference type="ChEBI" id="CHEBI:58601"/>
    </ligand>
</feature>
<accession>A0A1I2F703</accession>
<dbReference type="InterPro" id="IPR005836">
    <property type="entry name" value="ADP_Glu_pyroP_CS"/>
</dbReference>
<dbReference type="InterPro" id="IPR029044">
    <property type="entry name" value="Nucleotide-diphossugar_trans"/>
</dbReference>
<protein>
    <recommendedName>
        <fullName evidence="9">Glucose-1-phosphate adenylyltransferase</fullName>
        <ecNumber evidence="9">2.7.7.27</ecNumber>
    </recommendedName>
    <alternativeName>
        <fullName evidence="9">ADP-glucose pyrophosphorylase</fullName>
        <shortName evidence="9">ADPGlc PPase</shortName>
    </alternativeName>
    <alternativeName>
        <fullName evidence="9">ADP-glucose synthase</fullName>
    </alternativeName>
</protein>
<organism evidence="12 13">
    <name type="scientific">Paenibacillus catalpae</name>
    <dbReference type="NCBI Taxonomy" id="1045775"/>
    <lineage>
        <taxon>Bacteria</taxon>
        <taxon>Bacillati</taxon>
        <taxon>Bacillota</taxon>
        <taxon>Bacilli</taxon>
        <taxon>Bacillales</taxon>
        <taxon>Paenibacillaceae</taxon>
        <taxon>Paenibacillus</taxon>
    </lineage>
</organism>
<sequence length="389" mass="42865">MGRKKEMVAMLLAGGEGKRLGVLTKDLAKPAVYFGGKYRIIDFTLSNCAHSGIDTVGVLTQYQPLELNRYLGIGSPWGLDRKDGGMAILPPYVKQKGGVWYKGTANAIYQNMAFIERYDPNYVLVISGDHIYKMDYDLMLQHHKKTGADITIAGIEVPWKEASRFGVMHVDDEDRITAFEEKPKTPTSNIASMGVYIFSWSVLQKYLIYDEGSRNSSHDFGKDVIPAMMRDGLHLSAYSFRGYWKDVGTIDSLWEANMDLLDDNPSLDLADKDWRIYSVSPNRPAQYIASGASVSSSMVTEGCIVEGVVERSVLFFGVNTGKNSIVYESVIMPNVQIGKGARIYRAIIGEGAVIEDGVCIGSPDDDAITVVAVGELVTNEPVLLEVEPS</sequence>
<dbReference type="NCBIfam" id="TIGR02091">
    <property type="entry name" value="glgC"/>
    <property type="match status" value="1"/>
</dbReference>
<dbReference type="Proteomes" id="UP000198855">
    <property type="component" value="Unassembled WGS sequence"/>
</dbReference>
<comment type="subunit">
    <text evidence="9">Homotetramer.</text>
</comment>
<dbReference type="UniPathway" id="UPA00164"/>
<dbReference type="OrthoDB" id="9801810at2"/>
<keyword evidence="8 9" id="KW-0119">Carbohydrate metabolism</keyword>
<keyword evidence="3 9" id="KW-0808">Transferase</keyword>
<dbReference type="EC" id="2.7.7.27" evidence="9"/>
<dbReference type="GO" id="GO:0008878">
    <property type="term" value="F:glucose-1-phosphate adenylyltransferase activity"/>
    <property type="evidence" value="ECO:0007669"/>
    <property type="project" value="UniProtKB-UniRule"/>
</dbReference>
<reference evidence="13" key="1">
    <citation type="submission" date="2016-10" db="EMBL/GenBank/DDBJ databases">
        <authorList>
            <person name="Varghese N."/>
            <person name="Submissions S."/>
        </authorList>
    </citation>
    <scope>NUCLEOTIDE SEQUENCE [LARGE SCALE GENOMIC DNA]</scope>
    <source>
        <strain evidence="13">CGMCC 1.10784</strain>
    </source>
</reference>
<dbReference type="AlphaFoldDB" id="A0A1I2F703"/>
<dbReference type="PANTHER" id="PTHR43523">
    <property type="entry name" value="GLUCOSE-1-PHOSPHATE ADENYLYLTRANSFERASE-RELATED"/>
    <property type="match status" value="1"/>
</dbReference>
<comment type="similarity">
    <text evidence="1 9">Belongs to the bacterial/plant glucose-1-phosphate adenylyltransferase family.</text>
</comment>
<evidence type="ECO:0000259" key="11">
    <source>
        <dbReference type="Pfam" id="PF24894"/>
    </source>
</evidence>
<dbReference type="PROSITE" id="PS00808">
    <property type="entry name" value="ADP_GLC_PYROPHOSPH_1"/>
    <property type="match status" value="1"/>
</dbReference>
<dbReference type="Gene3D" id="3.90.550.10">
    <property type="entry name" value="Spore Coat Polysaccharide Biosynthesis Protein SpsA, Chain A"/>
    <property type="match status" value="1"/>
</dbReference>